<evidence type="ECO:0000256" key="1">
    <source>
        <dbReference type="SAM" id="SignalP"/>
    </source>
</evidence>
<comment type="caution">
    <text evidence="2">The sequence shown here is derived from an EMBL/GenBank/DDBJ whole genome shotgun (WGS) entry which is preliminary data.</text>
</comment>
<accession>A0ABQ2CZR9</accession>
<dbReference type="PROSITE" id="PS51257">
    <property type="entry name" value="PROKAR_LIPOPROTEIN"/>
    <property type="match status" value="1"/>
</dbReference>
<feature type="signal peptide" evidence="1">
    <location>
        <begin position="1"/>
        <end position="21"/>
    </location>
</feature>
<reference evidence="3" key="1">
    <citation type="journal article" date="2019" name="Int. J. Syst. Evol. Microbiol.">
        <title>The Global Catalogue of Microorganisms (GCM) 10K type strain sequencing project: providing services to taxonomists for standard genome sequencing and annotation.</title>
        <authorList>
            <consortium name="The Broad Institute Genomics Platform"/>
            <consortium name="The Broad Institute Genome Sequencing Center for Infectious Disease"/>
            <person name="Wu L."/>
            <person name="Ma J."/>
        </authorList>
    </citation>
    <scope>NUCLEOTIDE SEQUENCE [LARGE SCALE GENOMIC DNA]</scope>
    <source>
        <strain evidence="3">JCM 14370</strain>
    </source>
</reference>
<feature type="chain" id="PRO_5047438240" description="Lipoprotein" evidence="1">
    <location>
        <begin position="22"/>
        <end position="352"/>
    </location>
</feature>
<sequence length="352" mass="37668">MRHVVLSLTLLLALTACTGTSEPELAFKLVVQDQTADARVQLKAFKVLTDLTALTPLEVDGVATGLQNTQTGTYLFAGFENRVDVYVGDPDAESGLKLSRSFATGDSGVFKIDDCADPVKLSRPSLSPAENVLVVLGQCGTSDSKQRLWTINLNVGTPASWTPVAIWSNLVTPIKFFAAGNDRVFFAQENAASKDFTLNAVSYTFPFDRETSGAKTLPTTLKGLEVWKGSLRYSDGSKVRTIKTLTTLETADLVTYPATSLIRKQTQLLAVGKDVSTACLLDDSPACDSGADVIQLAGVQDVTFDLNGYAWMVAGASGSFSLYRVDIVAANKQAEFKAGSLKNARGVAWLVD</sequence>
<name>A0ABQ2CZR9_9DEIO</name>
<protein>
    <recommendedName>
        <fullName evidence="4">Lipoprotein</fullName>
    </recommendedName>
</protein>
<gene>
    <name evidence="2" type="ORF">GCM10008938_24020</name>
</gene>
<dbReference type="Proteomes" id="UP000632222">
    <property type="component" value="Unassembled WGS sequence"/>
</dbReference>
<keyword evidence="3" id="KW-1185">Reference proteome</keyword>
<proteinExistence type="predicted"/>
<evidence type="ECO:0000313" key="3">
    <source>
        <dbReference type="Proteomes" id="UP000632222"/>
    </source>
</evidence>
<evidence type="ECO:0000313" key="2">
    <source>
        <dbReference type="EMBL" id="GGJ37142.1"/>
    </source>
</evidence>
<evidence type="ECO:0008006" key="4">
    <source>
        <dbReference type="Google" id="ProtNLM"/>
    </source>
</evidence>
<keyword evidence="1" id="KW-0732">Signal</keyword>
<organism evidence="2 3">
    <name type="scientific">Deinococcus roseus</name>
    <dbReference type="NCBI Taxonomy" id="392414"/>
    <lineage>
        <taxon>Bacteria</taxon>
        <taxon>Thermotogati</taxon>
        <taxon>Deinococcota</taxon>
        <taxon>Deinococci</taxon>
        <taxon>Deinococcales</taxon>
        <taxon>Deinococcaceae</taxon>
        <taxon>Deinococcus</taxon>
    </lineage>
</organism>
<dbReference type="RefSeq" id="WP_189002937.1">
    <property type="nucleotide sequence ID" value="NZ_BMOD01000008.1"/>
</dbReference>
<dbReference type="EMBL" id="BMOD01000008">
    <property type="protein sequence ID" value="GGJ37142.1"/>
    <property type="molecule type" value="Genomic_DNA"/>
</dbReference>